<organism evidence="2 3">
    <name type="scientific">Jatropha curcas</name>
    <name type="common">Barbados nut</name>
    <dbReference type="NCBI Taxonomy" id="180498"/>
    <lineage>
        <taxon>Eukaryota</taxon>
        <taxon>Viridiplantae</taxon>
        <taxon>Streptophyta</taxon>
        <taxon>Embryophyta</taxon>
        <taxon>Tracheophyta</taxon>
        <taxon>Spermatophyta</taxon>
        <taxon>Magnoliopsida</taxon>
        <taxon>eudicotyledons</taxon>
        <taxon>Gunneridae</taxon>
        <taxon>Pentapetalae</taxon>
        <taxon>rosids</taxon>
        <taxon>fabids</taxon>
        <taxon>Malpighiales</taxon>
        <taxon>Euphorbiaceae</taxon>
        <taxon>Crotonoideae</taxon>
        <taxon>Jatropheae</taxon>
        <taxon>Jatropha</taxon>
    </lineage>
</organism>
<evidence type="ECO:0000313" key="2">
    <source>
        <dbReference type="EMBL" id="KDP29147.1"/>
    </source>
</evidence>
<evidence type="ECO:0000313" key="3">
    <source>
        <dbReference type="Proteomes" id="UP000027138"/>
    </source>
</evidence>
<comment type="similarity">
    <text evidence="1">Belongs to the ARG7 family.</text>
</comment>
<evidence type="ECO:0008006" key="4">
    <source>
        <dbReference type="Google" id="ProtNLM"/>
    </source>
</evidence>
<name>A0A067JZ24_JATCU</name>
<dbReference type="GO" id="GO:0009733">
    <property type="term" value="P:response to auxin"/>
    <property type="evidence" value="ECO:0007669"/>
    <property type="project" value="InterPro"/>
</dbReference>
<dbReference type="PANTHER" id="PTHR31374">
    <property type="entry name" value="AUXIN-INDUCED PROTEIN-LIKE-RELATED"/>
    <property type="match status" value="1"/>
</dbReference>
<dbReference type="AlphaFoldDB" id="A0A067JZ24"/>
<evidence type="ECO:0000256" key="1">
    <source>
        <dbReference type="ARBA" id="ARBA00006974"/>
    </source>
</evidence>
<dbReference type="OrthoDB" id="1930622at2759"/>
<accession>A0A067JZ24</accession>
<dbReference type="PANTHER" id="PTHR31374:SF19">
    <property type="entry name" value="F8A24.8 PROTEIN"/>
    <property type="match status" value="1"/>
</dbReference>
<protein>
    <recommendedName>
        <fullName evidence="4">SAUR family protein</fullName>
    </recommendedName>
</protein>
<sequence length="128" mass="14635">MAMKTKKESVKGLMMLKLFIRKLQQALLLSSSKESSFSIINEEIKNAKEVPGDVKQGQFAVLAVKGEEPKRFVVELDHLTNPEFMKLLEQAQEEFGFQQKGVLAVPCQPEELQTILSNRKNRRISTEW</sequence>
<dbReference type="EMBL" id="KK914761">
    <property type="protein sequence ID" value="KDP29147.1"/>
    <property type="molecule type" value="Genomic_DNA"/>
</dbReference>
<reference evidence="2 3" key="1">
    <citation type="journal article" date="2014" name="PLoS ONE">
        <title>Global Analysis of Gene Expression Profiles in Physic Nut (Jatropha curcas L.) Seedlings Exposed to Salt Stress.</title>
        <authorList>
            <person name="Zhang L."/>
            <person name="Zhang C."/>
            <person name="Wu P."/>
            <person name="Chen Y."/>
            <person name="Li M."/>
            <person name="Jiang H."/>
            <person name="Wu G."/>
        </authorList>
    </citation>
    <scope>NUCLEOTIDE SEQUENCE [LARGE SCALE GENOMIC DNA]</scope>
    <source>
        <strain evidence="3">cv. GZQX0401</strain>
        <tissue evidence="2">Young leaves</tissue>
    </source>
</reference>
<dbReference type="InterPro" id="IPR003676">
    <property type="entry name" value="SAUR_fam"/>
</dbReference>
<gene>
    <name evidence="2" type="ORF">JCGZ_16536</name>
</gene>
<proteinExistence type="inferred from homology"/>
<dbReference type="STRING" id="180498.A0A067JZ24"/>
<dbReference type="Pfam" id="PF02519">
    <property type="entry name" value="Auxin_inducible"/>
    <property type="match status" value="1"/>
</dbReference>
<dbReference type="Proteomes" id="UP000027138">
    <property type="component" value="Unassembled WGS sequence"/>
</dbReference>
<keyword evidence="3" id="KW-1185">Reference proteome</keyword>